<reference evidence="2" key="1">
    <citation type="submission" date="2017-03" db="EMBL/GenBank/DDBJ databases">
        <authorList>
            <person name="Herbold C."/>
        </authorList>
    </citation>
    <scope>NUCLEOTIDE SEQUENCE [LARGE SCALE GENOMIC DNA]</scope>
</reference>
<evidence type="ECO:0000313" key="1">
    <source>
        <dbReference type="EMBL" id="SMH71285.1"/>
    </source>
</evidence>
<sequence length="26" mass="2947">MLYRVGNMTKHGKIKADLMPGMMILP</sequence>
<name>A0A2H1FEU8_9ARCH</name>
<dbReference type="Proteomes" id="UP000230607">
    <property type="component" value="Chromosome 1"/>
</dbReference>
<protein>
    <submittedName>
        <fullName evidence="1">Uncharacterized protein</fullName>
    </submittedName>
</protein>
<accession>A0A2H1FEU8</accession>
<organism evidence="1 2">
    <name type="scientific">Candidatus Nitrosotalea okcheonensis</name>
    <dbReference type="NCBI Taxonomy" id="1903276"/>
    <lineage>
        <taxon>Archaea</taxon>
        <taxon>Nitrososphaerota</taxon>
        <taxon>Nitrososphaeria</taxon>
        <taxon>Nitrosotaleales</taxon>
        <taxon>Nitrosotaleaceae</taxon>
        <taxon>Nitrosotalea</taxon>
    </lineage>
</organism>
<gene>
    <name evidence="1" type="ORF">NCS_11092</name>
</gene>
<keyword evidence="2" id="KW-1185">Reference proteome</keyword>
<dbReference type="AlphaFoldDB" id="A0A2H1FEU8"/>
<proteinExistence type="predicted"/>
<dbReference type="EMBL" id="LT841358">
    <property type="protein sequence ID" value="SMH71285.1"/>
    <property type="molecule type" value="Genomic_DNA"/>
</dbReference>
<evidence type="ECO:0000313" key="2">
    <source>
        <dbReference type="Proteomes" id="UP000230607"/>
    </source>
</evidence>